<sequence length="111" mass="12582">METEYVYHDAVLLKAALAGRVFSLDVLLYPVYYPGGKEVRLEFEGCTDVSVFEHWLRQYAAVCAEDGDDECGLRVESLAITSREDGLFTARFACDYLPVLRFNFSVLREAV</sequence>
<dbReference type="Proteomes" id="UP000254927">
    <property type="component" value="Unassembled WGS sequence"/>
</dbReference>
<dbReference type="EMBL" id="UGQW01000002">
    <property type="protein sequence ID" value="STZ67813.1"/>
    <property type="molecule type" value="Genomic_DNA"/>
</dbReference>
<evidence type="ECO:0000313" key="2">
    <source>
        <dbReference type="Proteomes" id="UP000254927"/>
    </source>
</evidence>
<reference evidence="1 2" key="1">
    <citation type="submission" date="2018-06" db="EMBL/GenBank/DDBJ databases">
        <authorList>
            <consortium name="Pathogen Informatics"/>
            <person name="Doyle S."/>
        </authorList>
    </citation>
    <scope>NUCLEOTIDE SEQUENCE [LARGE SCALE GENOMIC DNA]</scope>
    <source>
        <strain evidence="1 2">NCTC10660</strain>
    </source>
</reference>
<accession>A0A378U0V4</accession>
<dbReference type="AlphaFoldDB" id="A0A378U0V4"/>
<proteinExistence type="predicted"/>
<gene>
    <name evidence="1" type="ORF">NCTC10660_01302</name>
</gene>
<name>A0A378U0V4_NEIEL</name>
<organism evidence="1 2">
    <name type="scientific">Neisseria elongata</name>
    <dbReference type="NCBI Taxonomy" id="495"/>
    <lineage>
        <taxon>Bacteria</taxon>
        <taxon>Pseudomonadati</taxon>
        <taxon>Pseudomonadota</taxon>
        <taxon>Betaproteobacteria</taxon>
        <taxon>Neisseriales</taxon>
        <taxon>Neisseriaceae</taxon>
        <taxon>Neisseria</taxon>
    </lineage>
</organism>
<evidence type="ECO:0000313" key="1">
    <source>
        <dbReference type="EMBL" id="STZ67813.1"/>
    </source>
</evidence>
<protein>
    <submittedName>
        <fullName evidence="1">Uncharacterized protein</fullName>
    </submittedName>
</protein>